<evidence type="ECO:0000256" key="7">
    <source>
        <dbReference type="ARBA" id="ARBA00047899"/>
    </source>
</evidence>
<protein>
    <recommendedName>
        <fullName evidence="1">non-specific serine/threonine protein kinase</fullName>
        <ecNumber evidence="1">2.7.11.1</ecNumber>
    </recommendedName>
</protein>
<evidence type="ECO:0000256" key="8">
    <source>
        <dbReference type="ARBA" id="ARBA00048679"/>
    </source>
</evidence>
<dbReference type="InterPro" id="IPR051334">
    <property type="entry name" value="SRPK"/>
</dbReference>
<evidence type="ECO:0000256" key="4">
    <source>
        <dbReference type="ARBA" id="ARBA00022741"/>
    </source>
</evidence>
<keyword evidence="6" id="KW-0067">ATP-binding</keyword>
<evidence type="ECO:0000256" key="3">
    <source>
        <dbReference type="ARBA" id="ARBA00022679"/>
    </source>
</evidence>
<comment type="catalytic activity">
    <reaction evidence="7">
        <text>L-threonyl-[protein] + ATP = O-phospho-L-threonyl-[protein] + ADP + H(+)</text>
        <dbReference type="Rhea" id="RHEA:46608"/>
        <dbReference type="Rhea" id="RHEA-COMP:11060"/>
        <dbReference type="Rhea" id="RHEA-COMP:11605"/>
        <dbReference type="ChEBI" id="CHEBI:15378"/>
        <dbReference type="ChEBI" id="CHEBI:30013"/>
        <dbReference type="ChEBI" id="CHEBI:30616"/>
        <dbReference type="ChEBI" id="CHEBI:61977"/>
        <dbReference type="ChEBI" id="CHEBI:456216"/>
        <dbReference type="EC" id="2.7.11.1"/>
    </reaction>
</comment>
<dbReference type="GO" id="GO:0005634">
    <property type="term" value="C:nucleus"/>
    <property type="evidence" value="ECO:0007669"/>
    <property type="project" value="TreeGrafter"/>
</dbReference>
<keyword evidence="2" id="KW-0723">Serine/threonine-protein kinase</keyword>
<dbReference type="GO" id="GO:0000245">
    <property type="term" value="P:spliceosomal complex assembly"/>
    <property type="evidence" value="ECO:0007669"/>
    <property type="project" value="TreeGrafter"/>
</dbReference>
<dbReference type="Gene3D" id="1.10.510.10">
    <property type="entry name" value="Transferase(Phosphotransferase) domain 1"/>
    <property type="match status" value="1"/>
</dbReference>
<evidence type="ECO:0000256" key="5">
    <source>
        <dbReference type="ARBA" id="ARBA00022777"/>
    </source>
</evidence>
<dbReference type="EC" id="2.7.11.1" evidence="1"/>
<reference evidence="10" key="1">
    <citation type="submission" date="2025-08" db="UniProtKB">
        <authorList>
            <consortium name="Ensembl"/>
        </authorList>
    </citation>
    <scope>IDENTIFICATION</scope>
</reference>
<evidence type="ECO:0000256" key="2">
    <source>
        <dbReference type="ARBA" id="ARBA00022527"/>
    </source>
</evidence>
<sequence>MPPPRPPPAFELATGDYLFEPHSGDEYSRDEGGLHPDTGVDGPGGQQGGGAVMGDRMGGQWGGRAGRMGDRSCEWGGELRHIPNLRPWALGAVLLEKYEWPQEQAAAFARFLLPMLDFLPERRPTAAQCLQHPWLGP</sequence>
<name>A0A8C3HVI3_CHRPI</name>
<organism evidence="10 11">
    <name type="scientific">Chrysemys picta bellii</name>
    <name type="common">Western painted turtle</name>
    <name type="synonym">Emys bellii</name>
    <dbReference type="NCBI Taxonomy" id="8478"/>
    <lineage>
        <taxon>Eukaryota</taxon>
        <taxon>Metazoa</taxon>
        <taxon>Chordata</taxon>
        <taxon>Craniata</taxon>
        <taxon>Vertebrata</taxon>
        <taxon>Euteleostomi</taxon>
        <taxon>Archelosauria</taxon>
        <taxon>Testudinata</taxon>
        <taxon>Testudines</taxon>
        <taxon>Cryptodira</taxon>
        <taxon>Durocryptodira</taxon>
        <taxon>Testudinoidea</taxon>
        <taxon>Emydidae</taxon>
        <taxon>Chrysemys</taxon>
    </lineage>
</organism>
<evidence type="ECO:0000256" key="9">
    <source>
        <dbReference type="SAM" id="MobiDB-lite"/>
    </source>
</evidence>
<keyword evidence="4" id="KW-0547">Nucleotide-binding</keyword>
<accession>A0A8C3HVI3</accession>
<dbReference type="PANTHER" id="PTHR47634:SF20">
    <property type="entry name" value="SRSF PROTEIN KINASE 3"/>
    <property type="match status" value="1"/>
</dbReference>
<proteinExistence type="predicted"/>
<dbReference type="GO" id="GO:0005737">
    <property type="term" value="C:cytoplasm"/>
    <property type="evidence" value="ECO:0007669"/>
    <property type="project" value="TreeGrafter"/>
</dbReference>
<keyword evidence="5" id="KW-0418">Kinase</keyword>
<evidence type="ECO:0000256" key="6">
    <source>
        <dbReference type="ARBA" id="ARBA00022840"/>
    </source>
</evidence>
<dbReference type="SUPFAM" id="SSF56112">
    <property type="entry name" value="Protein kinase-like (PK-like)"/>
    <property type="match status" value="1"/>
</dbReference>
<dbReference type="PANTHER" id="PTHR47634">
    <property type="entry name" value="PROTEIN KINASE DOMAIN-CONTAINING PROTEIN-RELATED"/>
    <property type="match status" value="1"/>
</dbReference>
<dbReference type="GO" id="GO:0005524">
    <property type="term" value="F:ATP binding"/>
    <property type="evidence" value="ECO:0007669"/>
    <property type="project" value="UniProtKB-KW"/>
</dbReference>
<dbReference type="GO" id="GO:0050684">
    <property type="term" value="P:regulation of mRNA processing"/>
    <property type="evidence" value="ECO:0007669"/>
    <property type="project" value="TreeGrafter"/>
</dbReference>
<dbReference type="InterPro" id="IPR011009">
    <property type="entry name" value="Kinase-like_dom_sf"/>
</dbReference>
<comment type="catalytic activity">
    <reaction evidence="8">
        <text>L-seryl-[protein] + ATP = O-phospho-L-seryl-[protein] + ADP + H(+)</text>
        <dbReference type="Rhea" id="RHEA:17989"/>
        <dbReference type="Rhea" id="RHEA-COMP:9863"/>
        <dbReference type="Rhea" id="RHEA-COMP:11604"/>
        <dbReference type="ChEBI" id="CHEBI:15378"/>
        <dbReference type="ChEBI" id="CHEBI:29999"/>
        <dbReference type="ChEBI" id="CHEBI:30616"/>
        <dbReference type="ChEBI" id="CHEBI:83421"/>
        <dbReference type="ChEBI" id="CHEBI:456216"/>
        <dbReference type="EC" id="2.7.11.1"/>
    </reaction>
</comment>
<dbReference type="Ensembl" id="ENSCPBT00000028467.1">
    <property type="protein sequence ID" value="ENSCPBP00000024168.1"/>
    <property type="gene ID" value="ENSCPBG00000017218.1"/>
</dbReference>
<evidence type="ECO:0000313" key="11">
    <source>
        <dbReference type="Proteomes" id="UP000694380"/>
    </source>
</evidence>
<evidence type="ECO:0000313" key="10">
    <source>
        <dbReference type="Ensembl" id="ENSCPBP00000024168.1"/>
    </source>
</evidence>
<evidence type="ECO:0000256" key="1">
    <source>
        <dbReference type="ARBA" id="ARBA00012513"/>
    </source>
</evidence>
<reference evidence="10" key="2">
    <citation type="submission" date="2025-09" db="UniProtKB">
        <authorList>
            <consortium name="Ensembl"/>
        </authorList>
    </citation>
    <scope>IDENTIFICATION</scope>
</reference>
<dbReference type="AlphaFoldDB" id="A0A8C3HVI3"/>
<keyword evidence="11" id="KW-1185">Reference proteome</keyword>
<dbReference type="GO" id="GO:0004674">
    <property type="term" value="F:protein serine/threonine kinase activity"/>
    <property type="evidence" value="ECO:0007669"/>
    <property type="project" value="UniProtKB-KW"/>
</dbReference>
<feature type="compositionally biased region" description="Gly residues" evidence="9">
    <location>
        <begin position="41"/>
        <end position="66"/>
    </location>
</feature>
<dbReference type="GeneTree" id="ENSGT00940000157877"/>
<keyword evidence="3" id="KW-0808">Transferase</keyword>
<dbReference type="Proteomes" id="UP000694380">
    <property type="component" value="Unplaced"/>
</dbReference>
<dbReference type="GO" id="GO:0035556">
    <property type="term" value="P:intracellular signal transduction"/>
    <property type="evidence" value="ECO:0007669"/>
    <property type="project" value="TreeGrafter"/>
</dbReference>
<feature type="region of interest" description="Disordered" evidence="9">
    <location>
        <begin position="1"/>
        <end position="69"/>
    </location>
</feature>
<feature type="compositionally biased region" description="Basic and acidic residues" evidence="9">
    <location>
        <begin position="22"/>
        <end position="34"/>
    </location>
</feature>